<dbReference type="AlphaFoldDB" id="A0AAW1S7E9"/>
<sequence>MKVTTVLLCIAACALLVSTASAYDGHGHGFGGHGHGGHFGGHGHGFSHGHGRKLMGDDSKMGGETSDRKLLYSGHGGSFGGHGHGGSFGGHSGSFSHSGSHGGHGRRLQSAPAAQQVMMSTEKA</sequence>
<keyword evidence="4" id="KW-1185">Reference proteome</keyword>
<gene>
    <name evidence="3" type="ORF">WJX81_007922</name>
</gene>
<reference evidence="3 4" key="1">
    <citation type="journal article" date="2024" name="Nat. Commun.">
        <title>Phylogenomics reveals the evolutionary origins of lichenization in chlorophyte algae.</title>
        <authorList>
            <person name="Puginier C."/>
            <person name="Libourel C."/>
            <person name="Otte J."/>
            <person name="Skaloud P."/>
            <person name="Haon M."/>
            <person name="Grisel S."/>
            <person name="Petersen M."/>
            <person name="Berrin J.G."/>
            <person name="Delaux P.M."/>
            <person name="Dal Grande F."/>
            <person name="Keller J."/>
        </authorList>
    </citation>
    <scope>NUCLEOTIDE SEQUENCE [LARGE SCALE GENOMIC DNA]</scope>
    <source>
        <strain evidence="3 4">SAG 245.80</strain>
    </source>
</reference>
<evidence type="ECO:0000256" key="1">
    <source>
        <dbReference type="SAM" id="MobiDB-lite"/>
    </source>
</evidence>
<protein>
    <submittedName>
        <fullName evidence="3">Uncharacterized protein</fullName>
    </submittedName>
</protein>
<name>A0AAW1S7E9_9CHLO</name>
<organism evidence="3 4">
    <name type="scientific">Elliptochloris bilobata</name>
    <dbReference type="NCBI Taxonomy" id="381761"/>
    <lineage>
        <taxon>Eukaryota</taxon>
        <taxon>Viridiplantae</taxon>
        <taxon>Chlorophyta</taxon>
        <taxon>core chlorophytes</taxon>
        <taxon>Trebouxiophyceae</taxon>
        <taxon>Trebouxiophyceae incertae sedis</taxon>
        <taxon>Elliptochloris clade</taxon>
        <taxon>Elliptochloris</taxon>
    </lineage>
</organism>
<evidence type="ECO:0000313" key="4">
    <source>
        <dbReference type="Proteomes" id="UP001445335"/>
    </source>
</evidence>
<dbReference type="EMBL" id="JALJOU010000010">
    <property type="protein sequence ID" value="KAK9841864.1"/>
    <property type="molecule type" value="Genomic_DNA"/>
</dbReference>
<feature type="region of interest" description="Disordered" evidence="1">
    <location>
        <begin position="41"/>
        <end position="124"/>
    </location>
</feature>
<proteinExistence type="predicted"/>
<feature type="chain" id="PRO_5043318134" evidence="2">
    <location>
        <begin position="23"/>
        <end position="124"/>
    </location>
</feature>
<evidence type="ECO:0000313" key="3">
    <source>
        <dbReference type="EMBL" id="KAK9841864.1"/>
    </source>
</evidence>
<feature type="compositionally biased region" description="Gly residues" evidence="1">
    <location>
        <begin position="74"/>
        <end position="92"/>
    </location>
</feature>
<evidence type="ECO:0000256" key="2">
    <source>
        <dbReference type="SAM" id="SignalP"/>
    </source>
</evidence>
<keyword evidence="2" id="KW-0732">Signal</keyword>
<feature type="compositionally biased region" description="Basic and acidic residues" evidence="1">
    <location>
        <begin position="54"/>
        <end position="70"/>
    </location>
</feature>
<comment type="caution">
    <text evidence="3">The sequence shown here is derived from an EMBL/GenBank/DDBJ whole genome shotgun (WGS) entry which is preliminary data.</text>
</comment>
<feature type="signal peptide" evidence="2">
    <location>
        <begin position="1"/>
        <end position="22"/>
    </location>
</feature>
<dbReference type="Proteomes" id="UP001445335">
    <property type="component" value="Unassembled WGS sequence"/>
</dbReference>
<accession>A0AAW1S7E9</accession>